<name>A0A8S5U9R0_9CAUD</name>
<dbReference type="EMBL" id="BK016045">
    <property type="protein sequence ID" value="DAF91130.1"/>
    <property type="molecule type" value="Genomic_DNA"/>
</dbReference>
<sequence>MESKADVLERCKDEILLYYENLNQNLSVAADAIRDSIYNYNRSVFADKSIENTARNDMTSHYFEVAGEVRAQLIKEHRDAYTKLEALRKYYFREGLALVKRLFDSRPQDEKDAEAERELNDAYSVCYEWINSKESP</sequence>
<proteinExistence type="predicted"/>
<reference evidence="1" key="1">
    <citation type="journal article" date="2021" name="Proc. Natl. Acad. Sci. U.S.A.">
        <title>A Catalog of Tens of Thousands of Viruses from Human Metagenomes Reveals Hidden Associations with Chronic Diseases.</title>
        <authorList>
            <person name="Tisza M.J."/>
            <person name="Buck C.B."/>
        </authorList>
    </citation>
    <scope>NUCLEOTIDE SEQUENCE</scope>
    <source>
        <strain evidence="1">CtKNZ79</strain>
    </source>
</reference>
<organism evidence="1">
    <name type="scientific">Siphoviridae sp. ctKNZ79</name>
    <dbReference type="NCBI Taxonomy" id="2825440"/>
    <lineage>
        <taxon>Viruses</taxon>
        <taxon>Duplodnaviria</taxon>
        <taxon>Heunggongvirae</taxon>
        <taxon>Uroviricota</taxon>
        <taxon>Caudoviricetes</taxon>
    </lineage>
</organism>
<accession>A0A8S5U9R0</accession>
<evidence type="ECO:0000313" key="1">
    <source>
        <dbReference type="EMBL" id="DAF91130.1"/>
    </source>
</evidence>
<protein>
    <submittedName>
        <fullName evidence="1">Uncharacterized protein</fullName>
    </submittedName>
</protein>